<feature type="transmembrane region" description="Helical" evidence="2">
    <location>
        <begin position="40"/>
        <end position="57"/>
    </location>
</feature>
<keyword evidence="4" id="KW-1185">Reference proteome</keyword>
<dbReference type="InParanoid" id="A0A7C8N9H3"/>
<organism evidence="3 4">
    <name type="scientific">Xylaria multiplex</name>
    <dbReference type="NCBI Taxonomy" id="323545"/>
    <lineage>
        <taxon>Eukaryota</taxon>
        <taxon>Fungi</taxon>
        <taxon>Dikarya</taxon>
        <taxon>Ascomycota</taxon>
        <taxon>Pezizomycotina</taxon>
        <taxon>Sordariomycetes</taxon>
        <taxon>Xylariomycetidae</taxon>
        <taxon>Xylariales</taxon>
        <taxon>Xylariaceae</taxon>
        <taxon>Xylaria</taxon>
    </lineage>
</organism>
<accession>A0A7C8N9H3</accession>
<keyword evidence="2" id="KW-0812">Transmembrane</keyword>
<sequence>MFRRFHLLRNVLSLGARANPTSSPQPHAIRIQRVKFMRKRFKASSVLVGLGVSYALYEILTRTIVVLADEGELELTEQDRREIEEAEPIFIPFPGFTQTVEPLPYRSTDPEWRAFIKVNRNQALLVSIRENLAEMARRAVANHPVFKTPGGDSTRVAKYWLDIQYPLVPPPTFMRQGLFLGAGNGITWGARVVDPVAVFWTRQALWPEAVSVSLWNFANALMFQNAMTIARFFGYESQTDSLGNMQQALERIQQQLRKQPGKPGLASPAPPSQDRTGEGSTTSSFPPVDKRSSGSTTTPETLGTGAGIDNAIPTVTSAKDTYMIRTAREHTSSPWMSFKQSLNQRWRRPATYPPRGAIRVSGLVEVHTPRSIITVECTAWWDPQTAKYDAKTLFLKMKTIRPKLQTPLR</sequence>
<name>A0A7C8N9H3_9PEZI</name>
<protein>
    <submittedName>
        <fullName evidence="3">Uncharacterized protein</fullName>
    </submittedName>
</protein>
<evidence type="ECO:0000313" key="3">
    <source>
        <dbReference type="EMBL" id="KAF2969977.1"/>
    </source>
</evidence>
<comment type="caution">
    <text evidence="3">The sequence shown here is derived from an EMBL/GenBank/DDBJ whole genome shotgun (WGS) entry which is preliminary data.</text>
</comment>
<evidence type="ECO:0000313" key="4">
    <source>
        <dbReference type="Proteomes" id="UP000481858"/>
    </source>
</evidence>
<evidence type="ECO:0000256" key="1">
    <source>
        <dbReference type="SAM" id="MobiDB-lite"/>
    </source>
</evidence>
<dbReference type="Proteomes" id="UP000481858">
    <property type="component" value="Unassembled WGS sequence"/>
</dbReference>
<evidence type="ECO:0000256" key="2">
    <source>
        <dbReference type="SAM" id="Phobius"/>
    </source>
</evidence>
<dbReference type="EMBL" id="WUBL01000029">
    <property type="protein sequence ID" value="KAF2969977.1"/>
    <property type="molecule type" value="Genomic_DNA"/>
</dbReference>
<dbReference type="AlphaFoldDB" id="A0A7C8N9H3"/>
<feature type="region of interest" description="Disordered" evidence="1">
    <location>
        <begin position="256"/>
        <end position="311"/>
    </location>
</feature>
<keyword evidence="2" id="KW-0472">Membrane</keyword>
<dbReference type="OrthoDB" id="5316527at2759"/>
<keyword evidence="2" id="KW-1133">Transmembrane helix</keyword>
<reference evidence="3 4" key="1">
    <citation type="submission" date="2019-12" db="EMBL/GenBank/DDBJ databases">
        <title>Draft genome sequence of the ascomycete Xylaria multiplex DSM 110363.</title>
        <authorList>
            <person name="Buettner E."/>
            <person name="Kellner H."/>
        </authorList>
    </citation>
    <scope>NUCLEOTIDE SEQUENCE [LARGE SCALE GENOMIC DNA]</scope>
    <source>
        <strain evidence="3 4">DSM 110363</strain>
    </source>
</reference>
<proteinExistence type="predicted"/>
<gene>
    <name evidence="3" type="ORF">GQX73_g3608</name>
</gene>